<proteinExistence type="predicted"/>
<sequence length="460" mass="51282">MRWVTILQAEIKSKSPLFIGDGSDLFLIDDETGKAYLPATSVAGAFRAYLKSIGERYQDLFGEQSDEGKVKMSKVFISDAFADVKGIDRRIEIKIDSEKGSSMDGSKRDVCYLSPGLKFELVFEIYNDEENDELVKMLYKCLSALDKGYIRLGGNKSNGLGVFEVVKAGKVTFDLTNRNEWMKFLNGEYSVYNAESDEFLKEIKNLKIEGYVEFKIDGKFTTPVLVKSPESAENDADYKNVKSGDKFVIPGSSFKGILRSRMERIANYFGIKNEIEELFGNVSPGSYQEDTNDEVNGEGIENAEDENKKDKYSLSRIFVGEAAIDEIKQEGDRSFKKYNKIHIDKFTGGVMNTALMGEIPVQGNTSFNVLYKKLGNSEKDNLAVGLITFALRDLGTENLAVGSGNSTGRGRFKASKMVISDSDTVIEIDFDNKSISPNKDILNRYIEAVRSYAGKGEISQ</sequence>
<evidence type="ECO:0000256" key="1">
    <source>
        <dbReference type="ARBA" id="ARBA00023118"/>
    </source>
</evidence>
<dbReference type="InterPro" id="IPR005537">
    <property type="entry name" value="RAMP_III_fam"/>
</dbReference>
<feature type="domain" description="CRISPR type III-associated protein" evidence="2">
    <location>
        <begin position="219"/>
        <end position="413"/>
    </location>
</feature>
<dbReference type="CDD" id="cd09726">
    <property type="entry name" value="RAMP_I_III"/>
    <property type="match status" value="2"/>
</dbReference>
<dbReference type="RefSeq" id="WP_003516075.1">
    <property type="nucleotide sequence ID" value="NZ_CP013828.1"/>
</dbReference>
<evidence type="ECO:0000259" key="2">
    <source>
        <dbReference type="Pfam" id="PF03787"/>
    </source>
</evidence>
<reference evidence="3 4" key="1">
    <citation type="submission" date="2017-09" db="EMBL/GenBank/DDBJ databases">
        <title>Evaluation of Pacific Biosciences Sequencing Technology to Finishing C. thermocellum Genome Sequences.</title>
        <authorList>
            <person name="Brown S."/>
        </authorList>
    </citation>
    <scope>NUCLEOTIDE SEQUENCE [LARGE SCALE GENOMIC DNA]</scope>
    <source>
        <strain evidence="3 4">AD2</strain>
    </source>
</reference>
<dbReference type="Proteomes" id="UP000223596">
    <property type="component" value="Unassembled WGS sequence"/>
</dbReference>
<dbReference type="PANTHER" id="PTHR35579:SF6">
    <property type="entry name" value="DUF324 DOMAIN-CONTAINING PROTEIN"/>
    <property type="match status" value="1"/>
</dbReference>
<evidence type="ECO:0000313" key="4">
    <source>
        <dbReference type="Proteomes" id="UP000223596"/>
    </source>
</evidence>
<name>A0AB36TDQ1_ACETH</name>
<protein>
    <submittedName>
        <fullName evidence="3">CRISPR/Cas system CSM-associated protein Csm3 (Group 7 of RAMP superfamily)</fullName>
    </submittedName>
</protein>
<dbReference type="EMBL" id="PDBW01000001">
    <property type="protein sequence ID" value="PFH02037.1"/>
    <property type="molecule type" value="Genomic_DNA"/>
</dbReference>
<gene>
    <name evidence="3" type="ORF">M972_11799</name>
</gene>
<comment type="caution">
    <text evidence="3">The sequence shown here is derived from an EMBL/GenBank/DDBJ whole genome shotgun (WGS) entry which is preliminary data.</text>
</comment>
<accession>A0AB36TDQ1</accession>
<feature type="domain" description="CRISPR type III-associated protein" evidence="2">
    <location>
        <begin position="10"/>
        <end position="164"/>
    </location>
</feature>
<keyword evidence="1" id="KW-0051">Antiviral defense</keyword>
<dbReference type="PANTHER" id="PTHR35579">
    <property type="entry name" value="CRISPR SYSTEM CMS ENDORIBONUCLEASE CSM3"/>
    <property type="match status" value="1"/>
</dbReference>
<dbReference type="InterPro" id="IPR052216">
    <property type="entry name" value="CRISPR_Csm3_endoribonuclease"/>
</dbReference>
<dbReference type="GO" id="GO:0051607">
    <property type="term" value="P:defense response to virus"/>
    <property type="evidence" value="ECO:0007669"/>
    <property type="project" value="UniProtKB-KW"/>
</dbReference>
<evidence type="ECO:0000313" key="3">
    <source>
        <dbReference type="EMBL" id="PFH02037.1"/>
    </source>
</evidence>
<dbReference type="AlphaFoldDB" id="A0AB36TDQ1"/>
<organism evidence="3 4">
    <name type="scientific">Acetivibrio thermocellus AD2</name>
    <dbReference type="NCBI Taxonomy" id="1138384"/>
    <lineage>
        <taxon>Bacteria</taxon>
        <taxon>Bacillati</taxon>
        <taxon>Bacillota</taxon>
        <taxon>Clostridia</taxon>
        <taxon>Eubacteriales</taxon>
        <taxon>Oscillospiraceae</taxon>
        <taxon>Acetivibrio</taxon>
    </lineage>
</organism>
<dbReference type="Pfam" id="PF03787">
    <property type="entry name" value="RAMPs"/>
    <property type="match status" value="2"/>
</dbReference>